<evidence type="ECO:0000313" key="2">
    <source>
        <dbReference type="EMBL" id="UUX58679.1"/>
    </source>
</evidence>
<organism evidence="2 3">
    <name type="scientific">Glutamicibacter halophytocola</name>
    <dbReference type="NCBI Taxonomy" id="1933880"/>
    <lineage>
        <taxon>Bacteria</taxon>
        <taxon>Bacillati</taxon>
        <taxon>Actinomycetota</taxon>
        <taxon>Actinomycetes</taxon>
        <taxon>Micrococcales</taxon>
        <taxon>Micrococcaceae</taxon>
        <taxon>Glutamicibacter</taxon>
    </lineage>
</organism>
<name>A0AA95BQX9_9MICC</name>
<dbReference type="EMBL" id="CP102487">
    <property type="protein sequence ID" value="UUX58679.1"/>
    <property type="molecule type" value="Genomic_DNA"/>
</dbReference>
<gene>
    <name evidence="2" type="ORF">NUH22_15485</name>
</gene>
<dbReference type="Proteomes" id="UP001060018">
    <property type="component" value="Chromosome"/>
</dbReference>
<accession>A0AA95BQX9</accession>
<feature type="transmembrane region" description="Helical" evidence="1">
    <location>
        <begin position="12"/>
        <end position="34"/>
    </location>
</feature>
<keyword evidence="1" id="KW-1133">Transmembrane helix</keyword>
<keyword evidence="1" id="KW-0472">Membrane</keyword>
<evidence type="ECO:0000313" key="3">
    <source>
        <dbReference type="Proteomes" id="UP001060018"/>
    </source>
</evidence>
<proteinExistence type="predicted"/>
<protein>
    <submittedName>
        <fullName evidence="2">Uncharacterized protein</fullName>
    </submittedName>
</protein>
<evidence type="ECO:0000256" key="1">
    <source>
        <dbReference type="SAM" id="Phobius"/>
    </source>
</evidence>
<dbReference type="AlphaFoldDB" id="A0AA95BQX9"/>
<keyword evidence="1" id="KW-0812">Transmembrane</keyword>
<reference evidence="2" key="1">
    <citation type="journal article" date="2022" name="Pest Manag. Sci.">
        <title>Glutamicibacter halophytocola-mediated host fitness of potato tuber moth on Solanaceae crops.</title>
        <authorList>
            <person name="Wang W."/>
            <person name="Xiao G."/>
            <person name="Du G."/>
            <person name="Chang L."/>
            <person name="Yang Y."/>
            <person name="Ye J."/>
            <person name="Chen B."/>
        </authorList>
    </citation>
    <scope>NUCLEOTIDE SEQUENCE</scope>
    <source>
        <strain evidence="2">S2</strain>
    </source>
</reference>
<dbReference type="RefSeq" id="WP_244652223.1">
    <property type="nucleotide sequence ID" value="NZ_CP102487.1"/>
</dbReference>
<sequence>MLEVLRNRPYAKLFSAQVIALLGTGLLNVAWGFWLLAWPATKLAGCPAWP</sequence>